<protein>
    <submittedName>
        <fullName evidence="1">Uncharacterized protein</fullName>
    </submittedName>
</protein>
<keyword evidence="2" id="KW-1185">Reference proteome</keyword>
<evidence type="ECO:0000313" key="2">
    <source>
        <dbReference type="Proteomes" id="UP000076738"/>
    </source>
</evidence>
<accession>A0A167JED2</accession>
<dbReference type="Proteomes" id="UP000076738">
    <property type="component" value="Unassembled WGS sequence"/>
</dbReference>
<evidence type="ECO:0000313" key="1">
    <source>
        <dbReference type="EMBL" id="KZO93506.1"/>
    </source>
</evidence>
<dbReference type="AlphaFoldDB" id="A0A167JED2"/>
<organism evidence="1 2">
    <name type="scientific">Calocera viscosa (strain TUFC12733)</name>
    <dbReference type="NCBI Taxonomy" id="1330018"/>
    <lineage>
        <taxon>Eukaryota</taxon>
        <taxon>Fungi</taxon>
        <taxon>Dikarya</taxon>
        <taxon>Basidiomycota</taxon>
        <taxon>Agaricomycotina</taxon>
        <taxon>Dacrymycetes</taxon>
        <taxon>Dacrymycetales</taxon>
        <taxon>Dacrymycetaceae</taxon>
        <taxon>Calocera</taxon>
    </lineage>
</organism>
<dbReference type="EMBL" id="KV417301">
    <property type="protein sequence ID" value="KZO93506.1"/>
    <property type="molecule type" value="Genomic_DNA"/>
</dbReference>
<proteinExistence type="predicted"/>
<sequence length="221" mass="25106">MDSARMLGQPVPPMQTASARADAWAEVVPMNWRIRVGRAAASSSERRLGRVTERMRKVRSAHCFGIAQATITGTERIGHNFARHIVFNDCLDTSDIETARGKIGCEKEVDITIFELLKRSNELVHSVGHRSREEHRLASTWAGRDDLAQFGSETLLKQSIGLVHDQDIWHTSEKMGESRRWLLAESKAAWFHCSAQRRCPVELHSGCYRQKEARQIWDSTI</sequence>
<gene>
    <name evidence="1" type="ORF">CALVIDRAFT_556957</name>
</gene>
<reference evidence="1 2" key="1">
    <citation type="journal article" date="2016" name="Mol. Biol. Evol.">
        <title>Comparative Genomics of Early-Diverging Mushroom-Forming Fungi Provides Insights into the Origins of Lignocellulose Decay Capabilities.</title>
        <authorList>
            <person name="Nagy L.G."/>
            <person name="Riley R."/>
            <person name="Tritt A."/>
            <person name="Adam C."/>
            <person name="Daum C."/>
            <person name="Floudas D."/>
            <person name="Sun H."/>
            <person name="Yadav J.S."/>
            <person name="Pangilinan J."/>
            <person name="Larsson K.H."/>
            <person name="Matsuura K."/>
            <person name="Barry K."/>
            <person name="Labutti K."/>
            <person name="Kuo R."/>
            <person name="Ohm R.A."/>
            <person name="Bhattacharya S.S."/>
            <person name="Shirouzu T."/>
            <person name="Yoshinaga Y."/>
            <person name="Martin F.M."/>
            <person name="Grigoriev I.V."/>
            <person name="Hibbett D.S."/>
        </authorList>
    </citation>
    <scope>NUCLEOTIDE SEQUENCE [LARGE SCALE GENOMIC DNA]</scope>
    <source>
        <strain evidence="1 2">TUFC12733</strain>
    </source>
</reference>
<name>A0A167JED2_CALVF</name>